<dbReference type="EMBL" id="HACG01046695">
    <property type="protein sequence ID" value="CEK93560.1"/>
    <property type="molecule type" value="Transcribed_RNA"/>
</dbReference>
<reference evidence="1" key="1">
    <citation type="submission" date="2014-12" db="EMBL/GenBank/DDBJ databases">
        <title>Insight into the proteome of Arion vulgaris.</title>
        <authorList>
            <person name="Aradska J."/>
            <person name="Bulat T."/>
            <person name="Smidak R."/>
            <person name="Sarate P."/>
            <person name="Gangsoo J."/>
            <person name="Sialana F."/>
            <person name="Bilban M."/>
            <person name="Lubec G."/>
        </authorList>
    </citation>
    <scope>NUCLEOTIDE SEQUENCE</scope>
    <source>
        <tissue evidence="1">Skin</tissue>
    </source>
</reference>
<sequence>IGSKGDHQNWLLLTMLDQQACCRGKVHHYYHHRAEGKVFKEANGAYVATTSSMTIEVMALTKLLV</sequence>
<gene>
    <name evidence="1" type="primary">ORF196002</name>
</gene>
<evidence type="ECO:0000313" key="1">
    <source>
        <dbReference type="EMBL" id="CEK93560.1"/>
    </source>
</evidence>
<accession>A0A0B7BN43</accession>
<protein>
    <submittedName>
        <fullName evidence="1">Uncharacterized protein</fullName>
    </submittedName>
</protein>
<organism evidence="1">
    <name type="scientific">Arion vulgaris</name>
    <dbReference type="NCBI Taxonomy" id="1028688"/>
    <lineage>
        <taxon>Eukaryota</taxon>
        <taxon>Metazoa</taxon>
        <taxon>Spiralia</taxon>
        <taxon>Lophotrochozoa</taxon>
        <taxon>Mollusca</taxon>
        <taxon>Gastropoda</taxon>
        <taxon>Heterobranchia</taxon>
        <taxon>Euthyneura</taxon>
        <taxon>Panpulmonata</taxon>
        <taxon>Eupulmonata</taxon>
        <taxon>Stylommatophora</taxon>
        <taxon>Helicina</taxon>
        <taxon>Arionoidea</taxon>
        <taxon>Arionidae</taxon>
        <taxon>Arion</taxon>
    </lineage>
</organism>
<proteinExistence type="predicted"/>
<name>A0A0B7BN43_9EUPU</name>
<feature type="non-terminal residue" evidence="1">
    <location>
        <position position="1"/>
    </location>
</feature>
<dbReference type="AlphaFoldDB" id="A0A0B7BN43"/>